<keyword evidence="1" id="KW-0413">Isomerase</keyword>
<dbReference type="GO" id="GO:0016853">
    <property type="term" value="F:isomerase activity"/>
    <property type="evidence" value="ECO:0007669"/>
    <property type="project" value="UniProtKB-KW"/>
</dbReference>
<reference evidence="1 2" key="1">
    <citation type="journal article" date="2018" name="Plant J.">
        <title>Genome sequences of Chlorella sorokiniana UTEX 1602 and Micractinium conductrix SAG 241.80: implications to maltose excretion by a green alga.</title>
        <authorList>
            <person name="Arriola M.B."/>
            <person name="Velmurugan N."/>
            <person name="Zhang Y."/>
            <person name="Plunkett M.H."/>
            <person name="Hondzo H."/>
            <person name="Barney B.M."/>
        </authorList>
    </citation>
    <scope>NUCLEOTIDE SEQUENCE [LARGE SCALE GENOMIC DNA]</scope>
    <source>
        <strain evidence="1 2">SAG 241.80</strain>
    </source>
</reference>
<proteinExistence type="predicted"/>
<keyword evidence="2" id="KW-1185">Reference proteome</keyword>
<dbReference type="AlphaFoldDB" id="A0A2P6VCP9"/>
<dbReference type="OrthoDB" id="10477964at2759"/>
<comment type="caution">
    <text evidence="1">The sequence shown here is derived from an EMBL/GenBank/DDBJ whole genome shotgun (WGS) entry which is preliminary data.</text>
</comment>
<dbReference type="STRING" id="554055.A0A2P6VCP9"/>
<name>A0A2P6VCP9_9CHLO</name>
<protein>
    <submittedName>
        <fullName evidence="1">2-hydroxychromene-2-carboxylate isomerase</fullName>
    </submittedName>
</protein>
<gene>
    <name evidence="1" type="ORF">C2E20_4865</name>
</gene>
<accession>A0A2P6VCP9</accession>
<sequence>MTWQSCLTASANVSRRLADLPEGSDVDLVLPEELPIAKQVRNLQSSADSATRGKEQQLRAFLQDAASKEHAGSPIVVLPTEPFKGLEQQDFVRLEAAVKVDDTLYVGEHRLVLGEGGVDDIEMKLVKIRAALKRNSSPDLAAALHGVTRVKLFLAGEAVRAGLAVDELVNLAAAVGASVVLPSGQALGLAAEPAPAVQL</sequence>
<evidence type="ECO:0000313" key="2">
    <source>
        <dbReference type="Proteomes" id="UP000239649"/>
    </source>
</evidence>
<dbReference type="Proteomes" id="UP000239649">
    <property type="component" value="Unassembled WGS sequence"/>
</dbReference>
<dbReference type="EMBL" id="LHPF02000013">
    <property type="protein sequence ID" value="PSC71831.1"/>
    <property type="molecule type" value="Genomic_DNA"/>
</dbReference>
<organism evidence="1 2">
    <name type="scientific">Micractinium conductrix</name>
    <dbReference type="NCBI Taxonomy" id="554055"/>
    <lineage>
        <taxon>Eukaryota</taxon>
        <taxon>Viridiplantae</taxon>
        <taxon>Chlorophyta</taxon>
        <taxon>core chlorophytes</taxon>
        <taxon>Trebouxiophyceae</taxon>
        <taxon>Chlorellales</taxon>
        <taxon>Chlorellaceae</taxon>
        <taxon>Chlorella clade</taxon>
        <taxon>Micractinium</taxon>
    </lineage>
</organism>
<evidence type="ECO:0000313" key="1">
    <source>
        <dbReference type="EMBL" id="PSC71831.1"/>
    </source>
</evidence>